<dbReference type="Gene3D" id="1.10.357.10">
    <property type="entry name" value="Tetracycline Repressor, domain 2"/>
    <property type="match status" value="1"/>
</dbReference>
<dbReference type="SUPFAM" id="SSF48498">
    <property type="entry name" value="Tetracyclin repressor-like, C-terminal domain"/>
    <property type="match status" value="1"/>
</dbReference>
<dbReference type="RefSeq" id="WP_341419297.1">
    <property type="nucleotide sequence ID" value="NZ_JBBPCC010000027.1"/>
</dbReference>
<keyword evidence="3" id="KW-0804">Transcription</keyword>
<evidence type="ECO:0000313" key="6">
    <source>
        <dbReference type="EMBL" id="MEK8132169.1"/>
    </source>
</evidence>
<name>A0ABU9DTH2_9BACL</name>
<dbReference type="PROSITE" id="PS50977">
    <property type="entry name" value="HTH_TETR_2"/>
    <property type="match status" value="1"/>
</dbReference>
<dbReference type="InterPro" id="IPR036271">
    <property type="entry name" value="Tet_transcr_reg_TetR-rel_C_sf"/>
</dbReference>
<sequence>MTDLNPISPSFQLILDTAEQLIGEKGCRQTTLQDIIDRTGLSKGAIYHYVSGKDELFGLILKTKMQTMNEKFNGVVGDAAPREAAGPIRFIMEGMASQTGDQHVSNKIFTYLLSQIENPKVAAVLQGVYEYSIQTAHQWISVGQQAGAIPPEVDAVKMAELFMVFTYGLRVQSVILKDEERQFGWEDVYKLISRSLL</sequence>
<dbReference type="SUPFAM" id="SSF46689">
    <property type="entry name" value="Homeodomain-like"/>
    <property type="match status" value="1"/>
</dbReference>
<dbReference type="PANTHER" id="PTHR47506:SF6">
    <property type="entry name" value="HTH-TYPE TRANSCRIPTIONAL REPRESSOR NEMR"/>
    <property type="match status" value="1"/>
</dbReference>
<protein>
    <submittedName>
        <fullName evidence="6">TetR/AcrR family transcriptional regulator</fullName>
    </submittedName>
</protein>
<organism evidence="6 7">
    <name type="scientific">Paenibacillus filicis</name>
    <dbReference type="NCBI Taxonomy" id="669464"/>
    <lineage>
        <taxon>Bacteria</taxon>
        <taxon>Bacillati</taxon>
        <taxon>Bacillota</taxon>
        <taxon>Bacilli</taxon>
        <taxon>Bacillales</taxon>
        <taxon>Paenibacillaceae</taxon>
        <taxon>Paenibacillus</taxon>
    </lineage>
</organism>
<evidence type="ECO:0000256" key="2">
    <source>
        <dbReference type="ARBA" id="ARBA00023125"/>
    </source>
</evidence>
<feature type="domain" description="HTH tetR-type" evidence="5">
    <location>
        <begin position="8"/>
        <end position="68"/>
    </location>
</feature>
<keyword evidence="7" id="KW-1185">Reference proteome</keyword>
<evidence type="ECO:0000256" key="3">
    <source>
        <dbReference type="ARBA" id="ARBA00023163"/>
    </source>
</evidence>
<evidence type="ECO:0000256" key="1">
    <source>
        <dbReference type="ARBA" id="ARBA00023015"/>
    </source>
</evidence>
<gene>
    <name evidence="6" type="ORF">WMW72_30150</name>
</gene>
<accession>A0ABU9DTH2</accession>
<dbReference type="Pfam" id="PF00440">
    <property type="entry name" value="TetR_N"/>
    <property type="match status" value="1"/>
</dbReference>
<reference evidence="6 7" key="1">
    <citation type="submission" date="2024-04" db="EMBL/GenBank/DDBJ databases">
        <title>draft genome sequnece of Paenibacillus filicis.</title>
        <authorList>
            <person name="Kim D.-U."/>
        </authorList>
    </citation>
    <scope>NUCLEOTIDE SEQUENCE [LARGE SCALE GENOMIC DNA]</scope>
    <source>
        <strain evidence="6 7">KACC14197</strain>
    </source>
</reference>
<evidence type="ECO:0000313" key="7">
    <source>
        <dbReference type="Proteomes" id="UP001469365"/>
    </source>
</evidence>
<dbReference type="InterPro" id="IPR009057">
    <property type="entry name" value="Homeodomain-like_sf"/>
</dbReference>
<evidence type="ECO:0000256" key="4">
    <source>
        <dbReference type="PROSITE-ProRule" id="PRU00335"/>
    </source>
</evidence>
<dbReference type="EMBL" id="JBBPCC010000027">
    <property type="protein sequence ID" value="MEK8132169.1"/>
    <property type="molecule type" value="Genomic_DNA"/>
</dbReference>
<comment type="caution">
    <text evidence="6">The sequence shown here is derived from an EMBL/GenBank/DDBJ whole genome shotgun (WGS) entry which is preliminary data.</text>
</comment>
<evidence type="ECO:0000259" key="5">
    <source>
        <dbReference type="PROSITE" id="PS50977"/>
    </source>
</evidence>
<dbReference type="Proteomes" id="UP001469365">
    <property type="component" value="Unassembled WGS sequence"/>
</dbReference>
<proteinExistence type="predicted"/>
<dbReference type="PANTHER" id="PTHR47506">
    <property type="entry name" value="TRANSCRIPTIONAL REGULATORY PROTEIN"/>
    <property type="match status" value="1"/>
</dbReference>
<dbReference type="InterPro" id="IPR001647">
    <property type="entry name" value="HTH_TetR"/>
</dbReference>
<feature type="DNA-binding region" description="H-T-H motif" evidence="4">
    <location>
        <begin position="31"/>
        <end position="50"/>
    </location>
</feature>
<keyword evidence="2 4" id="KW-0238">DNA-binding</keyword>
<dbReference type="PRINTS" id="PR00455">
    <property type="entry name" value="HTHTETR"/>
</dbReference>
<keyword evidence="1" id="KW-0805">Transcription regulation</keyword>